<reference evidence="2" key="1">
    <citation type="journal article" date="2019" name="Int. J. Syst. Evol. Microbiol.">
        <title>The Global Catalogue of Microorganisms (GCM) 10K type strain sequencing project: providing services to taxonomists for standard genome sequencing and annotation.</title>
        <authorList>
            <consortium name="The Broad Institute Genomics Platform"/>
            <consortium name="The Broad Institute Genome Sequencing Center for Infectious Disease"/>
            <person name="Wu L."/>
            <person name="Ma J."/>
        </authorList>
    </citation>
    <scope>NUCLEOTIDE SEQUENCE [LARGE SCALE GENOMIC DNA]</scope>
    <source>
        <strain evidence="2">CCUG 63830</strain>
    </source>
</reference>
<accession>A0ABW1ZJX8</accession>
<dbReference type="EMBL" id="JBHSWB010000001">
    <property type="protein sequence ID" value="MFC6660049.1"/>
    <property type="molecule type" value="Genomic_DNA"/>
</dbReference>
<evidence type="ECO:0000313" key="1">
    <source>
        <dbReference type="EMBL" id="MFC6660049.1"/>
    </source>
</evidence>
<name>A0ABW1ZJX8_9DEIO</name>
<evidence type="ECO:0000313" key="2">
    <source>
        <dbReference type="Proteomes" id="UP001596317"/>
    </source>
</evidence>
<sequence length="202" mass="22032">MLGDTQPRLYPVASLEGKRRLFSHRAWAERTCEGWLRVLFAPGWLITRPSGVIEHVTNAVCPDEPGAVERVLADMEARYCVHLWVAPIKLPRNVEPFGQRYRAGACPPTITPWRWRRPGGRVSADPAFTGSLTGLLSGGLITAEVVRNPTTGEHGLQLMVELAGGEGENLTVTLDAEEAVDVATDLLLLAQTCRERNRGGGA</sequence>
<proteinExistence type="predicted"/>
<gene>
    <name evidence="1" type="ORF">ACFP90_06575</name>
</gene>
<comment type="caution">
    <text evidence="1">The sequence shown here is derived from an EMBL/GenBank/DDBJ whole genome shotgun (WGS) entry which is preliminary data.</text>
</comment>
<organism evidence="1 2">
    <name type="scientific">Deinococcus multiflagellatus</name>
    <dbReference type="NCBI Taxonomy" id="1656887"/>
    <lineage>
        <taxon>Bacteria</taxon>
        <taxon>Thermotogati</taxon>
        <taxon>Deinococcota</taxon>
        <taxon>Deinococci</taxon>
        <taxon>Deinococcales</taxon>
        <taxon>Deinococcaceae</taxon>
        <taxon>Deinococcus</taxon>
    </lineage>
</organism>
<dbReference type="RefSeq" id="WP_380054864.1">
    <property type="nucleotide sequence ID" value="NZ_JBHSWB010000001.1"/>
</dbReference>
<protein>
    <submittedName>
        <fullName evidence="1">Uncharacterized protein</fullName>
    </submittedName>
</protein>
<dbReference type="Proteomes" id="UP001596317">
    <property type="component" value="Unassembled WGS sequence"/>
</dbReference>
<keyword evidence="2" id="KW-1185">Reference proteome</keyword>